<dbReference type="Gene3D" id="3.40.30.10">
    <property type="entry name" value="Glutaredoxin"/>
    <property type="match status" value="1"/>
</dbReference>
<accession>A0ABV5ZU59</accession>
<dbReference type="PANTHER" id="PTHR40052">
    <property type="entry name" value="UPF0403 PROTEIN YQIW-RELATED"/>
    <property type="match status" value="1"/>
</dbReference>
<dbReference type="Pfam" id="PF06491">
    <property type="entry name" value="Disulph_isomer"/>
    <property type="match status" value="1"/>
</dbReference>
<dbReference type="NCBIfam" id="TIGR04191">
    <property type="entry name" value="YphP_YqiW"/>
    <property type="match status" value="1"/>
</dbReference>
<reference evidence="2 3" key="1">
    <citation type="submission" date="2024-09" db="EMBL/GenBank/DDBJ databases">
        <authorList>
            <person name="Sun Q."/>
            <person name="Mori K."/>
        </authorList>
    </citation>
    <scope>NUCLEOTIDE SEQUENCE [LARGE SCALE GENOMIC DNA]</scope>
    <source>
        <strain evidence="2 3">TBRC 7907</strain>
    </source>
</reference>
<dbReference type="Proteomes" id="UP001589693">
    <property type="component" value="Unassembled WGS sequence"/>
</dbReference>
<organism evidence="2 3">
    <name type="scientific">Allokutzneria oryzae</name>
    <dbReference type="NCBI Taxonomy" id="1378989"/>
    <lineage>
        <taxon>Bacteria</taxon>
        <taxon>Bacillati</taxon>
        <taxon>Actinomycetota</taxon>
        <taxon>Actinomycetes</taxon>
        <taxon>Pseudonocardiales</taxon>
        <taxon>Pseudonocardiaceae</taxon>
        <taxon>Allokutzneria</taxon>
    </lineage>
</organism>
<dbReference type="PANTHER" id="PTHR40052:SF2">
    <property type="entry name" value="BACILLIREDOXIN BRXA"/>
    <property type="match status" value="1"/>
</dbReference>
<evidence type="ECO:0000313" key="2">
    <source>
        <dbReference type="EMBL" id="MFB9904434.1"/>
    </source>
</evidence>
<evidence type="ECO:0000256" key="1">
    <source>
        <dbReference type="ARBA" id="ARBA00038305"/>
    </source>
</evidence>
<dbReference type="RefSeq" id="WP_377851633.1">
    <property type="nucleotide sequence ID" value="NZ_JBHLZU010000009.1"/>
</dbReference>
<comment type="similarity">
    <text evidence="1">Belongs to the bacilliredoxin family.</text>
</comment>
<keyword evidence="3" id="KW-1185">Reference proteome</keyword>
<proteinExistence type="inferred from homology"/>
<name>A0ABV5ZU59_9PSEU</name>
<dbReference type="EMBL" id="JBHLZU010000009">
    <property type="protein sequence ID" value="MFB9904434.1"/>
    <property type="molecule type" value="Genomic_DNA"/>
</dbReference>
<evidence type="ECO:0000313" key="3">
    <source>
        <dbReference type="Proteomes" id="UP001589693"/>
    </source>
</evidence>
<gene>
    <name evidence="2" type="ORF">ACFFQA_10875</name>
</gene>
<sequence length="140" mass="15707">MPFNPLLVKPMRDELAKLGFEDLLTPEAVDTAMENAKTGRTLAVLNYYDRSAETARTAVGRALERTTLRPEQLVTVFDEQDIEATARIRSYFPEIPPSSPSFAFFIDGELVAFVPRHRIEGRDPDSVAEELTAALNESYE</sequence>
<comment type="caution">
    <text evidence="2">The sequence shown here is derived from an EMBL/GenBank/DDBJ whole genome shotgun (WGS) entry which is preliminary data.</text>
</comment>
<dbReference type="InterPro" id="IPR009474">
    <property type="entry name" value="BrxB/BrxA"/>
</dbReference>
<protein>
    <submittedName>
        <fullName evidence="2">BrxA/BrxB family bacilliredoxin</fullName>
    </submittedName>
</protein>